<evidence type="ECO:0000256" key="2">
    <source>
        <dbReference type="SAM" id="Phobius"/>
    </source>
</evidence>
<keyword evidence="4" id="KW-1185">Reference proteome</keyword>
<keyword evidence="2" id="KW-0472">Membrane</keyword>
<keyword evidence="2" id="KW-0812">Transmembrane</keyword>
<evidence type="ECO:0000256" key="1">
    <source>
        <dbReference type="SAM" id="MobiDB-lite"/>
    </source>
</evidence>
<organism evidence="3 4">
    <name type="scientific">Arxiozyma heterogenica</name>
    <dbReference type="NCBI Taxonomy" id="278026"/>
    <lineage>
        <taxon>Eukaryota</taxon>
        <taxon>Fungi</taxon>
        <taxon>Dikarya</taxon>
        <taxon>Ascomycota</taxon>
        <taxon>Saccharomycotina</taxon>
        <taxon>Saccharomycetes</taxon>
        <taxon>Saccharomycetales</taxon>
        <taxon>Saccharomycetaceae</taxon>
        <taxon>Arxiozyma</taxon>
    </lineage>
</organism>
<dbReference type="AlphaFoldDB" id="A0AAN7WG82"/>
<feature type="region of interest" description="Disordered" evidence="1">
    <location>
        <begin position="83"/>
        <end position="105"/>
    </location>
</feature>
<reference evidence="4" key="1">
    <citation type="submission" date="2023-07" db="EMBL/GenBank/DDBJ databases">
        <title>A draft genome of Kazachstania heterogenica Y-27499.</title>
        <authorList>
            <person name="Donic C."/>
            <person name="Kralova J.S."/>
            <person name="Fidel L."/>
            <person name="Ben-Dor S."/>
            <person name="Jung S."/>
        </authorList>
    </citation>
    <scope>NUCLEOTIDE SEQUENCE [LARGE SCALE GENOMIC DNA]</scope>
    <source>
        <strain evidence="4">Y27499</strain>
    </source>
</reference>
<proteinExistence type="predicted"/>
<sequence>MKSDDIMEEKKNRILEQSIIKNTTRDNEICKNETDRVNTNHTKCKGNQMEGIEKNKSISQIPSSKSSSREYIISYPKNKIEKPGFSPGLNKIHKPSKTSAKKKHKNVNKVTKVITHKSDSFYTGAIVGSFLGAVISSAITKFLTETT</sequence>
<feature type="transmembrane region" description="Helical" evidence="2">
    <location>
        <begin position="121"/>
        <end position="143"/>
    </location>
</feature>
<gene>
    <name evidence="3" type="ORF">RI543_003589</name>
</gene>
<evidence type="ECO:0000313" key="3">
    <source>
        <dbReference type="EMBL" id="KAK5778970.1"/>
    </source>
</evidence>
<dbReference type="EMBL" id="JAWIZZ010000048">
    <property type="protein sequence ID" value="KAK5778970.1"/>
    <property type="molecule type" value="Genomic_DNA"/>
</dbReference>
<name>A0AAN7WG82_9SACH</name>
<comment type="caution">
    <text evidence="3">The sequence shown here is derived from an EMBL/GenBank/DDBJ whole genome shotgun (WGS) entry which is preliminary data.</text>
</comment>
<evidence type="ECO:0000313" key="4">
    <source>
        <dbReference type="Proteomes" id="UP001306508"/>
    </source>
</evidence>
<keyword evidence="2" id="KW-1133">Transmembrane helix</keyword>
<feature type="compositionally biased region" description="Basic residues" evidence="1">
    <location>
        <begin position="91"/>
        <end position="105"/>
    </location>
</feature>
<feature type="region of interest" description="Disordered" evidence="1">
    <location>
        <begin position="38"/>
        <end position="65"/>
    </location>
</feature>
<dbReference type="Proteomes" id="UP001306508">
    <property type="component" value="Unassembled WGS sequence"/>
</dbReference>
<accession>A0AAN7WG82</accession>
<protein>
    <submittedName>
        <fullName evidence="3">Uncharacterized protein</fullName>
    </submittedName>
</protein>